<sequence length="71" mass="8459">MQLDSHYMRKGFDFWPTQSPDLNFIQHLNENMRSGDNNTKELRNELLNQWNQTGNDLMDCLIDSMIDVKQL</sequence>
<evidence type="ECO:0000313" key="2">
    <source>
        <dbReference type="Proteomes" id="UP000093000"/>
    </source>
</evidence>
<dbReference type="GO" id="GO:0003676">
    <property type="term" value="F:nucleic acid binding"/>
    <property type="evidence" value="ECO:0007669"/>
    <property type="project" value="InterPro"/>
</dbReference>
<dbReference type="InParanoid" id="A0A1C7NS31"/>
<organism evidence="1 2">
    <name type="scientific">Choanephora cucurbitarum</name>
    <dbReference type="NCBI Taxonomy" id="101091"/>
    <lineage>
        <taxon>Eukaryota</taxon>
        <taxon>Fungi</taxon>
        <taxon>Fungi incertae sedis</taxon>
        <taxon>Mucoromycota</taxon>
        <taxon>Mucoromycotina</taxon>
        <taxon>Mucoromycetes</taxon>
        <taxon>Mucorales</taxon>
        <taxon>Mucorineae</taxon>
        <taxon>Choanephoraceae</taxon>
        <taxon>Choanephoroideae</taxon>
        <taxon>Choanephora</taxon>
    </lineage>
</organism>
<reference evidence="1 2" key="1">
    <citation type="submission" date="2016-03" db="EMBL/GenBank/DDBJ databases">
        <title>Choanephora cucurbitarum.</title>
        <authorList>
            <person name="Min B."/>
            <person name="Park H."/>
            <person name="Park J.-H."/>
            <person name="Shin H.-D."/>
            <person name="Choi I.-G."/>
        </authorList>
    </citation>
    <scope>NUCLEOTIDE SEQUENCE [LARGE SCALE GENOMIC DNA]</scope>
    <source>
        <strain evidence="1 2">KUS-F28377</strain>
    </source>
</reference>
<dbReference type="Proteomes" id="UP000093000">
    <property type="component" value="Unassembled WGS sequence"/>
</dbReference>
<protein>
    <submittedName>
        <fullName evidence="1">Uncharacterized protein</fullName>
    </submittedName>
</protein>
<dbReference type="Gene3D" id="3.30.420.10">
    <property type="entry name" value="Ribonuclease H-like superfamily/Ribonuclease H"/>
    <property type="match status" value="1"/>
</dbReference>
<dbReference type="InterPro" id="IPR036397">
    <property type="entry name" value="RNaseH_sf"/>
</dbReference>
<evidence type="ECO:0000313" key="1">
    <source>
        <dbReference type="EMBL" id="OBZ91780.1"/>
    </source>
</evidence>
<dbReference type="AlphaFoldDB" id="A0A1C7NS31"/>
<dbReference type="EMBL" id="LUGH01000003">
    <property type="protein sequence ID" value="OBZ91780.1"/>
    <property type="molecule type" value="Genomic_DNA"/>
</dbReference>
<accession>A0A1C7NS31</accession>
<dbReference type="OrthoDB" id="4843387at2759"/>
<gene>
    <name evidence="1" type="ORF">A0J61_00141</name>
</gene>
<keyword evidence="2" id="KW-1185">Reference proteome</keyword>
<comment type="caution">
    <text evidence="1">The sequence shown here is derived from an EMBL/GenBank/DDBJ whole genome shotgun (WGS) entry which is preliminary data.</text>
</comment>
<proteinExistence type="predicted"/>
<name>A0A1C7NS31_9FUNG</name>